<name>Q0CU07_ASPTN</name>
<dbReference type="OrthoDB" id="5339271at2759"/>
<evidence type="ECO:0000313" key="2">
    <source>
        <dbReference type="EMBL" id="EAU36101.1"/>
    </source>
</evidence>
<gene>
    <name evidence="2" type="ORF">ATEG_02827</name>
</gene>
<dbReference type="VEuPathDB" id="FungiDB:ATEG_02827"/>
<dbReference type="InterPro" id="IPR041698">
    <property type="entry name" value="Methyltransf_25"/>
</dbReference>
<dbReference type="RefSeq" id="XP_001212005.1">
    <property type="nucleotide sequence ID" value="XM_001212005.1"/>
</dbReference>
<dbReference type="CDD" id="cd02440">
    <property type="entry name" value="AdoMet_MTases"/>
    <property type="match status" value="1"/>
</dbReference>
<feature type="domain" description="Methyltransferase" evidence="1">
    <location>
        <begin position="61"/>
        <end position="172"/>
    </location>
</feature>
<sequence length="293" mass="32687">MTIEDGGLPGVAEKHTDLFDSPYLSEHYDLLLDDYFKTKVRDVPVYWDLFKQIESPNPVLLDIGTGTGRILTGLMSEAASEKVDVSDWTFIGLDISQHMLDRAKQMTSFPPSGPQVHWIRGSALELDRVPLLDGGKTKAALILFSAGAFSHLYEAEQPEQFLTQIAKVIEPNRGRACISIGNSFMPDKSGKDAALPQIDGPTQIVSKEFPDIIYENRILSNETQGSTLTENRVILVMKKTGGQVNVIERNHISTVLRLWTKEEFTQLASRLGFQVLSCLEGNEETYFTLQLPQ</sequence>
<reference evidence="3" key="1">
    <citation type="submission" date="2005-09" db="EMBL/GenBank/DDBJ databases">
        <title>Annotation of the Aspergillus terreus NIH2624 genome.</title>
        <authorList>
            <person name="Birren B.W."/>
            <person name="Lander E.S."/>
            <person name="Galagan J.E."/>
            <person name="Nusbaum C."/>
            <person name="Devon K."/>
            <person name="Henn M."/>
            <person name="Ma L.-J."/>
            <person name="Jaffe D.B."/>
            <person name="Butler J."/>
            <person name="Alvarez P."/>
            <person name="Gnerre S."/>
            <person name="Grabherr M."/>
            <person name="Kleber M."/>
            <person name="Mauceli E.W."/>
            <person name="Brockman W."/>
            <person name="Rounsley S."/>
            <person name="Young S.K."/>
            <person name="LaButti K."/>
            <person name="Pushparaj V."/>
            <person name="DeCaprio D."/>
            <person name="Crawford M."/>
            <person name="Koehrsen M."/>
            <person name="Engels R."/>
            <person name="Montgomery P."/>
            <person name="Pearson M."/>
            <person name="Howarth C."/>
            <person name="Larson L."/>
            <person name="Luoma S."/>
            <person name="White J."/>
            <person name="Alvarado L."/>
            <person name="Kodira C.D."/>
            <person name="Zeng Q."/>
            <person name="Oleary S."/>
            <person name="Yandava C."/>
            <person name="Denning D.W."/>
            <person name="Nierman W.C."/>
            <person name="Milne T."/>
            <person name="Madden K."/>
        </authorList>
    </citation>
    <scope>NUCLEOTIDE SEQUENCE [LARGE SCALE GENOMIC DNA]</scope>
    <source>
        <strain evidence="3">NIH 2624 / FGSC A1156</strain>
    </source>
</reference>
<dbReference type="OMA" id="DNAQHML"/>
<dbReference type="Pfam" id="PF13649">
    <property type="entry name" value="Methyltransf_25"/>
    <property type="match status" value="1"/>
</dbReference>
<dbReference type="EMBL" id="CH476597">
    <property type="protein sequence ID" value="EAU36101.1"/>
    <property type="molecule type" value="Genomic_DNA"/>
</dbReference>
<evidence type="ECO:0000259" key="1">
    <source>
        <dbReference type="Pfam" id="PF13649"/>
    </source>
</evidence>
<dbReference type="eggNOG" id="ENOG502SQ78">
    <property type="taxonomic scope" value="Eukaryota"/>
</dbReference>
<proteinExistence type="predicted"/>
<dbReference type="Proteomes" id="UP000007963">
    <property type="component" value="Unassembled WGS sequence"/>
</dbReference>
<dbReference type="SUPFAM" id="SSF53335">
    <property type="entry name" value="S-adenosyl-L-methionine-dependent methyltransferases"/>
    <property type="match status" value="1"/>
</dbReference>
<evidence type="ECO:0000313" key="3">
    <source>
        <dbReference type="Proteomes" id="UP000007963"/>
    </source>
</evidence>
<dbReference type="HOGENOM" id="CLU_056019_0_0_1"/>
<dbReference type="InterPro" id="IPR029063">
    <property type="entry name" value="SAM-dependent_MTases_sf"/>
</dbReference>
<accession>Q0CU07</accession>
<organism evidence="2 3">
    <name type="scientific">Aspergillus terreus (strain NIH 2624 / FGSC A1156)</name>
    <dbReference type="NCBI Taxonomy" id="341663"/>
    <lineage>
        <taxon>Eukaryota</taxon>
        <taxon>Fungi</taxon>
        <taxon>Dikarya</taxon>
        <taxon>Ascomycota</taxon>
        <taxon>Pezizomycotina</taxon>
        <taxon>Eurotiomycetes</taxon>
        <taxon>Eurotiomycetidae</taxon>
        <taxon>Eurotiales</taxon>
        <taxon>Aspergillaceae</taxon>
        <taxon>Aspergillus</taxon>
        <taxon>Aspergillus subgen. Circumdati</taxon>
    </lineage>
</organism>
<dbReference type="Gene3D" id="3.40.50.150">
    <property type="entry name" value="Vaccinia Virus protein VP39"/>
    <property type="match status" value="1"/>
</dbReference>
<dbReference type="GeneID" id="4317729"/>
<dbReference type="AlphaFoldDB" id="Q0CU07"/>
<protein>
    <recommendedName>
        <fullName evidence="1">Methyltransferase domain-containing protein</fullName>
    </recommendedName>
</protein>